<dbReference type="SUPFAM" id="SSF48264">
    <property type="entry name" value="Cytochrome P450"/>
    <property type="match status" value="1"/>
</dbReference>
<feature type="binding site" description="axial binding residue" evidence="9">
    <location>
        <position position="78"/>
    </location>
    <ligand>
        <name>heme</name>
        <dbReference type="ChEBI" id="CHEBI:30413"/>
    </ligand>
    <ligandPart>
        <name>Fe</name>
        <dbReference type="ChEBI" id="CHEBI:18248"/>
    </ligandPart>
</feature>
<keyword evidence="7 10" id="KW-0503">Monooxygenase</keyword>
<protein>
    <submittedName>
        <fullName evidence="11">Cytochrome P450 4V2-like</fullName>
    </submittedName>
</protein>
<dbReference type="GO" id="GO:0005506">
    <property type="term" value="F:iron ion binding"/>
    <property type="evidence" value="ECO:0007669"/>
    <property type="project" value="InterPro"/>
</dbReference>
<evidence type="ECO:0000256" key="2">
    <source>
        <dbReference type="ARBA" id="ARBA00004586"/>
    </source>
</evidence>
<comment type="subcellular location">
    <subcellularLocation>
        <location evidence="2">Endoplasmic reticulum membrane</location>
    </subcellularLocation>
</comment>
<proteinExistence type="inferred from homology"/>
<reference evidence="11 12" key="1">
    <citation type="journal article" date="2017" name="Gigascience">
        <title>Draft genome of the honey bee ectoparasitic mite, Tropilaelaps mercedesae, is shaped by the parasitic life history.</title>
        <authorList>
            <person name="Dong X."/>
            <person name="Armstrong S.D."/>
            <person name="Xia D."/>
            <person name="Makepeace B.L."/>
            <person name="Darby A.C."/>
            <person name="Kadowaki T."/>
        </authorList>
    </citation>
    <scope>NUCLEOTIDE SEQUENCE [LARGE SCALE GENOMIC DNA]</scope>
    <source>
        <strain evidence="11">Wuxi-XJTLU</strain>
    </source>
</reference>
<keyword evidence="12" id="KW-1185">Reference proteome</keyword>
<evidence type="ECO:0000256" key="10">
    <source>
        <dbReference type="RuleBase" id="RU000461"/>
    </source>
</evidence>
<evidence type="ECO:0000313" key="11">
    <source>
        <dbReference type="EMBL" id="OQR78003.1"/>
    </source>
</evidence>
<organism evidence="11 12">
    <name type="scientific">Tropilaelaps mercedesae</name>
    <dbReference type="NCBI Taxonomy" id="418985"/>
    <lineage>
        <taxon>Eukaryota</taxon>
        <taxon>Metazoa</taxon>
        <taxon>Ecdysozoa</taxon>
        <taxon>Arthropoda</taxon>
        <taxon>Chelicerata</taxon>
        <taxon>Arachnida</taxon>
        <taxon>Acari</taxon>
        <taxon>Parasitiformes</taxon>
        <taxon>Mesostigmata</taxon>
        <taxon>Gamasina</taxon>
        <taxon>Dermanyssoidea</taxon>
        <taxon>Laelapidae</taxon>
        <taxon>Tropilaelaps</taxon>
    </lineage>
</organism>
<dbReference type="GO" id="GO:0005789">
    <property type="term" value="C:endoplasmic reticulum membrane"/>
    <property type="evidence" value="ECO:0007669"/>
    <property type="project" value="UniProtKB-SubCell"/>
</dbReference>
<evidence type="ECO:0000256" key="3">
    <source>
        <dbReference type="ARBA" id="ARBA00010617"/>
    </source>
</evidence>
<dbReference type="InterPro" id="IPR050196">
    <property type="entry name" value="Cytochrome_P450_Monoox"/>
</dbReference>
<dbReference type="PRINTS" id="PR00463">
    <property type="entry name" value="EP450I"/>
</dbReference>
<dbReference type="GO" id="GO:0004497">
    <property type="term" value="F:monooxygenase activity"/>
    <property type="evidence" value="ECO:0007669"/>
    <property type="project" value="UniProtKB-KW"/>
</dbReference>
<comment type="caution">
    <text evidence="11">The sequence shown here is derived from an EMBL/GenBank/DDBJ whole genome shotgun (WGS) entry which is preliminary data.</text>
</comment>
<dbReference type="InterPro" id="IPR017972">
    <property type="entry name" value="Cyt_P450_CS"/>
</dbReference>
<dbReference type="STRING" id="418985.A0A1V9XX56"/>
<dbReference type="InterPro" id="IPR001128">
    <property type="entry name" value="Cyt_P450"/>
</dbReference>
<dbReference type="AlphaFoldDB" id="A0A1V9XX56"/>
<evidence type="ECO:0000256" key="9">
    <source>
        <dbReference type="PIRSR" id="PIRSR602401-1"/>
    </source>
</evidence>
<gene>
    <name evidence="11" type="ORF">BIW11_02812</name>
</gene>
<keyword evidence="4 9" id="KW-0349">Heme</keyword>
<evidence type="ECO:0000256" key="7">
    <source>
        <dbReference type="ARBA" id="ARBA00023033"/>
    </source>
</evidence>
<evidence type="ECO:0000256" key="6">
    <source>
        <dbReference type="ARBA" id="ARBA00023004"/>
    </source>
</evidence>
<keyword evidence="10" id="KW-0560">Oxidoreductase</keyword>
<dbReference type="PANTHER" id="PTHR24291">
    <property type="entry name" value="CYTOCHROME P450 FAMILY 4"/>
    <property type="match status" value="1"/>
</dbReference>
<evidence type="ECO:0000313" key="12">
    <source>
        <dbReference type="Proteomes" id="UP000192247"/>
    </source>
</evidence>
<comment type="cofactor">
    <cofactor evidence="1 9">
        <name>heme</name>
        <dbReference type="ChEBI" id="CHEBI:30413"/>
    </cofactor>
</comment>
<evidence type="ECO:0000256" key="5">
    <source>
        <dbReference type="ARBA" id="ARBA00022824"/>
    </source>
</evidence>
<dbReference type="Gene3D" id="1.10.630.10">
    <property type="entry name" value="Cytochrome P450"/>
    <property type="match status" value="1"/>
</dbReference>
<dbReference type="GO" id="GO:0020037">
    <property type="term" value="F:heme binding"/>
    <property type="evidence" value="ECO:0007669"/>
    <property type="project" value="InterPro"/>
</dbReference>
<evidence type="ECO:0000256" key="8">
    <source>
        <dbReference type="ARBA" id="ARBA00023136"/>
    </source>
</evidence>
<dbReference type="Pfam" id="PF00067">
    <property type="entry name" value="p450"/>
    <property type="match status" value="1"/>
</dbReference>
<dbReference type="Proteomes" id="UP000192247">
    <property type="component" value="Unassembled WGS sequence"/>
</dbReference>
<keyword evidence="8" id="KW-0472">Membrane</keyword>
<dbReference type="InterPro" id="IPR036396">
    <property type="entry name" value="Cyt_P450_sf"/>
</dbReference>
<accession>A0A1V9XX56</accession>
<keyword evidence="9 10" id="KW-0479">Metal-binding</keyword>
<evidence type="ECO:0000256" key="1">
    <source>
        <dbReference type="ARBA" id="ARBA00001971"/>
    </source>
</evidence>
<dbReference type="PROSITE" id="PS00086">
    <property type="entry name" value="CYTOCHROME_P450"/>
    <property type="match status" value="1"/>
</dbReference>
<dbReference type="EMBL" id="MNPL01002746">
    <property type="protein sequence ID" value="OQR78003.1"/>
    <property type="molecule type" value="Genomic_DNA"/>
</dbReference>
<dbReference type="InterPro" id="IPR002401">
    <property type="entry name" value="Cyt_P450_E_grp-I"/>
</dbReference>
<evidence type="ECO:0000256" key="4">
    <source>
        <dbReference type="ARBA" id="ARBA00022617"/>
    </source>
</evidence>
<sequence>MRLFPPIPLVGRRLETDLQIGNYHIPRGVELITLVYQLHRDPEYFPEPEKFCPDRFLNGPRLKNSFAYVPFSAGPRNCIGQKVAIMEVKIVLAHFLRHYRVEPSWPVSKLKICFEVVIRAKGGLRVQLVKRHPQ</sequence>
<name>A0A1V9XX56_9ACAR</name>
<dbReference type="InParanoid" id="A0A1V9XX56"/>
<dbReference type="PANTHER" id="PTHR24291:SF189">
    <property type="entry name" value="CYTOCHROME P450 4C3-RELATED"/>
    <property type="match status" value="1"/>
</dbReference>
<keyword evidence="6 9" id="KW-0408">Iron</keyword>
<dbReference type="OrthoDB" id="2023at2759"/>
<comment type="similarity">
    <text evidence="3 10">Belongs to the cytochrome P450 family.</text>
</comment>
<dbReference type="GO" id="GO:0016705">
    <property type="term" value="F:oxidoreductase activity, acting on paired donors, with incorporation or reduction of molecular oxygen"/>
    <property type="evidence" value="ECO:0007669"/>
    <property type="project" value="InterPro"/>
</dbReference>
<keyword evidence="5" id="KW-0256">Endoplasmic reticulum</keyword>